<dbReference type="Gene3D" id="3.90.430.10">
    <property type="entry name" value="Copper fist DNA-binding domain"/>
    <property type="match status" value="1"/>
</dbReference>
<dbReference type="FunFam" id="3.90.430.10:FF:000001">
    <property type="entry name" value="Copper fist DNA-binding protein"/>
    <property type="match status" value="1"/>
</dbReference>
<dbReference type="SMART" id="SM01090">
    <property type="entry name" value="Copper-fist"/>
    <property type="match status" value="1"/>
</dbReference>
<dbReference type="Proteomes" id="UP000603453">
    <property type="component" value="Unassembled WGS sequence"/>
</dbReference>
<keyword evidence="6" id="KW-0804">Transcription</keyword>
<evidence type="ECO:0000256" key="5">
    <source>
        <dbReference type="ARBA" id="ARBA00023015"/>
    </source>
</evidence>
<evidence type="ECO:0000259" key="8">
    <source>
        <dbReference type="PROSITE" id="PS50073"/>
    </source>
</evidence>
<comment type="caution">
    <text evidence="9">The sequence shown here is derived from an EMBL/GenBank/DDBJ whole genome shotgun (WGS) entry which is preliminary data.</text>
</comment>
<comment type="subcellular location">
    <subcellularLocation>
        <location evidence="1">Nucleus</location>
    </subcellularLocation>
</comment>
<protein>
    <recommendedName>
        <fullName evidence="8">Copper-fist domain-containing protein</fullName>
    </recommendedName>
</protein>
<sequence length="251" mass="27659">MVYVTSDDGKEKKFACLKCIKGHRSSKCNHSNRELFEIKKKGRPVSQCESCRQLRKTKQIHIKCMCHLDIKLEDALNDKSQSMFRHSELSNGGKQAKAPVDAAQRTTNVTLASSCPACDRPSLYCNCERVKQELDSSGNSSSGSDGSVTPPVYGLKRNSAGLNTILPVLRHLTIPIHDPSDDIDSDTPIYKSHEEVISDKSAVLGEFTNTSSEDLLNQIYSGFITDKKTASSSPLLLKEADHQLAELSKDT</sequence>
<dbReference type="PROSITE" id="PS50073">
    <property type="entry name" value="COPPER_FIST_2"/>
    <property type="match status" value="1"/>
</dbReference>
<dbReference type="SUPFAM" id="SSF57879">
    <property type="entry name" value="Zinc domain conserved in yeast copper-regulated transcription factors"/>
    <property type="match status" value="1"/>
</dbReference>
<dbReference type="PANTHER" id="PTHR28088">
    <property type="entry name" value="TRANSCRIPTIONAL ACTIVATOR HAA1-RELATED"/>
    <property type="match status" value="1"/>
</dbReference>
<proteinExistence type="predicted"/>
<evidence type="ECO:0000256" key="1">
    <source>
        <dbReference type="ARBA" id="ARBA00004123"/>
    </source>
</evidence>
<dbReference type="EMBL" id="JAEPRD010000017">
    <property type="protein sequence ID" value="KAG2208927.1"/>
    <property type="molecule type" value="Genomic_DNA"/>
</dbReference>
<dbReference type="OrthoDB" id="5600085at2759"/>
<keyword evidence="5" id="KW-0805">Transcription regulation</keyword>
<keyword evidence="10" id="KW-1185">Reference proteome</keyword>
<dbReference type="GO" id="GO:0045944">
    <property type="term" value="P:positive regulation of transcription by RNA polymerase II"/>
    <property type="evidence" value="ECO:0007669"/>
    <property type="project" value="TreeGrafter"/>
</dbReference>
<dbReference type="InterPro" id="IPR036395">
    <property type="entry name" value="Cu_fist_DNA-bd_dom_sf"/>
</dbReference>
<accession>A0A8H7V800</accession>
<keyword evidence="7" id="KW-0539">Nucleus</keyword>
<dbReference type="GO" id="GO:0005507">
    <property type="term" value="F:copper ion binding"/>
    <property type="evidence" value="ECO:0007669"/>
    <property type="project" value="InterPro"/>
</dbReference>
<dbReference type="InterPro" id="IPR001083">
    <property type="entry name" value="Cu_fist_DNA-bd_dom"/>
</dbReference>
<gene>
    <name evidence="9" type="ORF">INT47_011067</name>
</gene>
<keyword evidence="3" id="KW-0862">Zinc</keyword>
<dbReference type="Pfam" id="PF00649">
    <property type="entry name" value="Copper-fist"/>
    <property type="match status" value="1"/>
</dbReference>
<dbReference type="InterPro" id="IPR051763">
    <property type="entry name" value="Copper_Homeo_Regul"/>
</dbReference>
<evidence type="ECO:0000256" key="6">
    <source>
        <dbReference type="ARBA" id="ARBA00023163"/>
    </source>
</evidence>
<evidence type="ECO:0000313" key="10">
    <source>
        <dbReference type="Proteomes" id="UP000603453"/>
    </source>
</evidence>
<evidence type="ECO:0000256" key="7">
    <source>
        <dbReference type="ARBA" id="ARBA00023242"/>
    </source>
</evidence>
<dbReference type="GO" id="GO:0000978">
    <property type="term" value="F:RNA polymerase II cis-regulatory region sequence-specific DNA binding"/>
    <property type="evidence" value="ECO:0007669"/>
    <property type="project" value="TreeGrafter"/>
</dbReference>
<keyword evidence="4" id="KW-0186">Copper</keyword>
<feature type="domain" description="Copper-fist" evidence="8">
    <location>
        <begin position="13"/>
        <end position="45"/>
    </location>
</feature>
<organism evidence="9 10">
    <name type="scientific">Mucor saturninus</name>
    <dbReference type="NCBI Taxonomy" id="64648"/>
    <lineage>
        <taxon>Eukaryota</taxon>
        <taxon>Fungi</taxon>
        <taxon>Fungi incertae sedis</taxon>
        <taxon>Mucoromycota</taxon>
        <taxon>Mucoromycotina</taxon>
        <taxon>Mucoromycetes</taxon>
        <taxon>Mucorales</taxon>
        <taxon>Mucorineae</taxon>
        <taxon>Mucoraceae</taxon>
        <taxon>Mucor</taxon>
    </lineage>
</organism>
<dbReference type="GO" id="GO:0005634">
    <property type="term" value="C:nucleus"/>
    <property type="evidence" value="ECO:0007669"/>
    <property type="project" value="UniProtKB-SubCell"/>
</dbReference>
<dbReference type="GO" id="GO:0000981">
    <property type="term" value="F:DNA-binding transcription factor activity, RNA polymerase II-specific"/>
    <property type="evidence" value="ECO:0007669"/>
    <property type="project" value="TreeGrafter"/>
</dbReference>
<keyword evidence="2" id="KW-0479">Metal-binding</keyword>
<evidence type="ECO:0000256" key="3">
    <source>
        <dbReference type="ARBA" id="ARBA00022833"/>
    </source>
</evidence>
<dbReference type="GO" id="GO:0006878">
    <property type="term" value="P:intracellular copper ion homeostasis"/>
    <property type="evidence" value="ECO:0007669"/>
    <property type="project" value="TreeGrafter"/>
</dbReference>
<evidence type="ECO:0000313" key="9">
    <source>
        <dbReference type="EMBL" id="KAG2208927.1"/>
    </source>
</evidence>
<dbReference type="GO" id="GO:0006879">
    <property type="term" value="P:intracellular iron ion homeostasis"/>
    <property type="evidence" value="ECO:0007669"/>
    <property type="project" value="TreeGrafter"/>
</dbReference>
<name>A0A8H7V800_9FUNG</name>
<dbReference type="SMART" id="SM00412">
    <property type="entry name" value="Cu_FIST"/>
    <property type="match status" value="1"/>
</dbReference>
<reference evidence="9" key="1">
    <citation type="submission" date="2020-12" db="EMBL/GenBank/DDBJ databases">
        <title>Metabolic potential, ecology and presence of endohyphal bacteria is reflected in genomic diversity of Mucoromycotina.</title>
        <authorList>
            <person name="Muszewska A."/>
            <person name="Okrasinska A."/>
            <person name="Steczkiewicz K."/>
            <person name="Drgas O."/>
            <person name="Orlowska M."/>
            <person name="Perlinska-Lenart U."/>
            <person name="Aleksandrzak-Piekarczyk T."/>
            <person name="Szatraj K."/>
            <person name="Zielenkiewicz U."/>
            <person name="Pilsyk S."/>
            <person name="Malc E."/>
            <person name="Mieczkowski P."/>
            <person name="Kruszewska J.S."/>
            <person name="Biernat P."/>
            <person name="Pawlowska J."/>
        </authorList>
    </citation>
    <scope>NUCLEOTIDE SEQUENCE</scope>
    <source>
        <strain evidence="9">WA0000017839</strain>
    </source>
</reference>
<evidence type="ECO:0000256" key="4">
    <source>
        <dbReference type="ARBA" id="ARBA00023008"/>
    </source>
</evidence>
<dbReference type="PRINTS" id="PR00617">
    <property type="entry name" value="COPPERFIST"/>
</dbReference>
<dbReference type="PANTHER" id="PTHR28088:SF5">
    <property type="entry name" value="TRANSCRIPTIONAL ACTIVATOR HAA1-RELATED"/>
    <property type="match status" value="1"/>
</dbReference>
<dbReference type="AlphaFoldDB" id="A0A8H7V800"/>
<evidence type="ECO:0000256" key="2">
    <source>
        <dbReference type="ARBA" id="ARBA00022723"/>
    </source>
</evidence>